<proteinExistence type="predicted"/>
<feature type="domain" description="Carboxylesterase type B" evidence="2">
    <location>
        <begin position="27"/>
        <end position="493"/>
    </location>
</feature>
<dbReference type="Gene3D" id="3.40.50.1820">
    <property type="entry name" value="alpha/beta hydrolase"/>
    <property type="match status" value="1"/>
</dbReference>
<evidence type="ECO:0000313" key="4">
    <source>
        <dbReference type="Proteomes" id="UP000256661"/>
    </source>
</evidence>
<dbReference type="InterPro" id="IPR002018">
    <property type="entry name" value="CarbesteraseB"/>
</dbReference>
<dbReference type="EMBL" id="QTTT01000001">
    <property type="protein sequence ID" value="REE96804.1"/>
    <property type="molecule type" value="Genomic_DNA"/>
</dbReference>
<name>A0A3D9SW55_9ACTN</name>
<dbReference type="InterPro" id="IPR050309">
    <property type="entry name" value="Type-B_Carboxylest/Lipase"/>
</dbReference>
<dbReference type="Pfam" id="PF00135">
    <property type="entry name" value="COesterase"/>
    <property type="match status" value="1"/>
</dbReference>
<dbReference type="OrthoDB" id="3199405at2"/>
<feature type="chain" id="PRO_5017587516" evidence="1">
    <location>
        <begin position="25"/>
        <end position="521"/>
    </location>
</feature>
<keyword evidence="4" id="KW-1185">Reference proteome</keyword>
<evidence type="ECO:0000256" key="1">
    <source>
        <dbReference type="SAM" id="SignalP"/>
    </source>
</evidence>
<keyword evidence="1" id="KW-0732">Signal</keyword>
<dbReference type="Proteomes" id="UP000256661">
    <property type="component" value="Unassembled WGS sequence"/>
</dbReference>
<gene>
    <name evidence="3" type="ORF">DFJ69_2255</name>
</gene>
<accession>A0A3D9SW55</accession>
<dbReference type="SUPFAM" id="SSF53474">
    <property type="entry name" value="alpha/beta-Hydrolases"/>
    <property type="match status" value="1"/>
</dbReference>
<protein>
    <submittedName>
        <fullName evidence="3">Para-nitrobenzyl esterase</fullName>
    </submittedName>
</protein>
<feature type="signal peptide" evidence="1">
    <location>
        <begin position="1"/>
        <end position="24"/>
    </location>
</feature>
<organism evidence="3 4">
    <name type="scientific">Thermomonospora umbrina</name>
    <dbReference type="NCBI Taxonomy" id="111806"/>
    <lineage>
        <taxon>Bacteria</taxon>
        <taxon>Bacillati</taxon>
        <taxon>Actinomycetota</taxon>
        <taxon>Actinomycetes</taxon>
        <taxon>Streptosporangiales</taxon>
        <taxon>Thermomonosporaceae</taxon>
        <taxon>Thermomonospora</taxon>
    </lineage>
</organism>
<sequence length="521" mass="54993">MLRRTFAVVLCALLVVVTAGRALALPDAVVHLDTGAVRGVAAHDHRAFLGIPYARPPVGALRWRAPEPAEPWTGVRDATAFGGKCAQPATSFDGLIDNEDCLNLNVFTPARRADANLPVIVWLHGGSYAFGDGNVDAGAMAAAAGAVVVTLNFRQGAFGVLALEALRAENPALNHGVQDQQAALRWVQRNIGVLGGDRTRVTLMGQSSGGGATCSNIASPAAAGLFHRAVLMSSSVCGTEQRYGVTLDTARQTGEAYASKLGCPAGPGQLDCLRGKSARELVEAAPFTEDAQIPFLFPPILDGVVIPAPPVAMIKSGAVPRRPVLAGLMDDEGYLFAALGLKVQTGVVPTEEDYRRLITAFAGPGGAVILALYPSLRYGSPLKAMSALMGDMMFGCGTRHGLQQLSPLAPTYAYLFEDPQAPPVVPGLARGSTHAAELIYLFGPRSPLLDPGQQELAGRFLRHLGTFAATGDPADWPRYDRLGQRILRFRPGTAGGTHGFGHLYVKHRCHIWDLLGSFIGT</sequence>
<dbReference type="PANTHER" id="PTHR11559">
    <property type="entry name" value="CARBOXYLESTERASE"/>
    <property type="match status" value="1"/>
</dbReference>
<evidence type="ECO:0000313" key="3">
    <source>
        <dbReference type="EMBL" id="REE96804.1"/>
    </source>
</evidence>
<comment type="caution">
    <text evidence="3">The sequence shown here is derived from an EMBL/GenBank/DDBJ whole genome shotgun (WGS) entry which is preliminary data.</text>
</comment>
<evidence type="ECO:0000259" key="2">
    <source>
        <dbReference type="Pfam" id="PF00135"/>
    </source>
</evidence>
<dbReference type="InterPro" id="IPR029058">
    <property type="entry name" value="AB_hydrolase_fold"/>
</dbReference>
<reference evidence="3 4" key="1">
    <citation type="submission" date="2018-08" db="EMBL/GenBank/DDBJ databases">
        <title>Sequencing the genomes of 1000 actinobacteria strains.</title>
        <authorList>
            <person name="Klenk H.-P."/>
        </authorList>
    </citation>
    <scope>NUCLEOTIDE SEQUENCE [LARGE SCALE GENOMIC DNA]</scope>
    <source>
        <strain evidence="3 4">DSM 43927</strain>
    </source>
</reference>
<dbReference type="AlphaFoldDB" id="A0A3D9SW55"/>
<dbReference type="RefSeq" id="WP_116022395.1">
    <property type="nucleotide sequence ID" value="NZ_QTTT01000001.1"/>
</dbReference>